<comment type="function">
    <text evidence="5">A acetyltransferase, which acetylates the inositol ring of phosphatidylinositol during biosynthesis of GPI-anchor.</text>
</comment>
<dbReference type="AlphaFoldDB" id="F7A2R6"/>
<organism evidence="6 7">
    <name type="scientific">Ciona intestinalis</name>
    <name type="common">Transparent sea squirt</name>
    <name type="synonym">Ascidia intestinalis</name>
    <dbReference type="NCBI Taxonomy" id="7719"/>
    <lineage>
        <taxon>Eukaryota</taxon>
        <taxon>Metazoa</taxon>
        <taxon>Chordata</taxon>
        <taxon>Tunicata</taxon>
        <taxon>Ascidiacea</taxon>
        <taxon>Phlebobranchia</taxon>
        <taxon>Cionidae</taxon>
        <taxon>Ciona</taxon>
    </lineage>
</organism>
<evidence type="ECO:0000313" key="7">
    <source>
        <dbReference type="Proteomes" id="UP000008144"/>
    </source>
</evidence>
<dbReference type="PANTHER" id="PTHR20661">
    <property type="entry name" value="PHOSPHATIDYLINOSITOL-GLYCAN BIOSYNTHESIS CLASS W PROTEIN"/>
    <property type="match status" value="1"/>
</dbReference>
<dbReference type="EC" id="2.3.-.-" evidence="5"/>
<dbReference type="Proteomes" id="UP000008144">
    <property type="component" value="Chromosome 7"/>
</dbReference>
<feature type="transmembrane region" description="Helical" evidence="5">
    <location>
        <begin position="200"/>
        <end position="219"/>
    </location>
</feature>
<dbReference type="InterPro" id="IPR009447">
    <property type="entry name" value="PIGW/GWT1"/>
</dbReference>
<comment type="similarity">
    <text evidence="5">Belongs to the PIGW family.</text>
</comment>
<evidence type="ECO:0000256" key="1">
    <source>
        <dbReference type="ARBA" id="ARBA00004141"/>
    </source>
</evidence>
<keyword evidence="3 5" id="KW-1133">Transmembrane helix</keyword>
<dbReference type="GO" id="GO:0006506">
    <property type="term" value="P:GPI anchor biosynthetic process"/>
    <property type="evidence" value="ECO:0000318"/>
    <property type="project" value="GO_Central"/>
</dbReference>
<proteinExistence type="inferred from homology"/>
<feature type="transmembrane region" description="Helical" evidence="5">
    <location>
        <begin position="54"/>
        <end position="70"/>
    </location>
</feature>
<dbReference type="GO" id="GO:0032216">
    <property type="term" value="F:glucosaminyl-phosphatidylinositol O-acyltransferase activity"/>
    <property type="evidence" value="ECO:0000318"/>
    <property type="project" value="GO_Central"/>
</dbReference>
<keyword evidence="2 5" id="KW-0812">Transmembrane</keyword>
<dbReference type="GeneTree" id="ENSGT00390000013520"/>
<comment type="caution">
    <text evidence="5">Lacks conserved residue(s) required for the propagation of feature annotation.</text>
</comment>
<comment type="pathway">
    <text evidence="5">Glycolipid biosynthesis; glycosylphosphatidylinositol-anchor biosynthesis.</text>
</comment>
<reference evidence="6" key="3">
    <citation type="submission" date="2025-08" db="UniProtKB">
        <authorList>
            <consortium name="Ensembl"/>
        </authorList>
    </citation>
    <scope>IDENTIFICATION</scope>
</reference>
<dbReference type="FunCoup" id="F7A2R6">
    <property type="interactions" value="20"/>
</dbReference>
<dbReference type="STRING" id="7719.ENSCINP00000015815"/>
<keyword evidence="5" id="KW-0337">GPI-anchor biosynthesis</keyword>
<protein>
    <recommendedName>
        <fullName evidence="5">Phosphatidylinositol-glycan biosynthesis class W protein</fullName>
        <ecNumber evidence="5">2.3.-.-</ecNumber>
    </recommendedName>
</protein>
<dbReference type="Pfam" id="PF06423">
    <property type="entry name" value="GWT1"/>
    <property type="match status" value="1"/>
</dbReference>
<reference evidence="7" key="1">
    <citation type="journal article" date="2002" name="Science">
        <title>The draft genome of Ciona intestinalis: insights into chordate and vertebrate origins.</title>
        <authorList>
            <person name="Dehal P."/>
            <person name="Satou Y."/>
            <person name="Campbell R.K."/>
            <person name="Chapman J."/>
            <person name="Degnan B."/>
            <person name="De Tomaso A."/>
            <person name="Davidson B."/>
            <person name="Di Gregorio A."/>
            <person name="Gelpke M."/>
            <person name="Goodstein D.M."/>
            <person name="Harafuji N."/>
            <person name="Hastings K.E."/>
            <person name="Ho I."/>
            <person name="Hotta K."/>
            <person name="Huang W."/>
            <person name="Kawashima T."/>
            <person name="Lemaire P."/>
            <person name="Martinez D."/>
            <person name="Meinertzhagen I.A."/>
            <person name="Necula S."/>
            <person name="Nonaka M."/>
            <person name="Putnam N."/>
            <person name="Rash S."/>
            <person name="Saiga H."/>
            <person name="Satake M."/>
            <person name="Terry A."/>
            <person name="Yamada L."/>
            <person name="Wang H.G."/>
            <person name="Awazu S."/>
            <person name="Azumi K."/>
            <person name="Boore J."/>
            <person name="Branno M."/>
            <person name="Chin-Bow S."/>
            <person name="DeSantis R."/>
            <person name="Doyle S."/>
            <person name="Francino P."/>
            <person name="Keys D.N."/>
            <person name="Haga S."/>
            <person name="Hayashi H."/>
            <person name="Hino K."/>
            <person name="Imai K.S."/>
            <person name="Inaba K."/>
            <person name="Kano S."/>
            <person name="Kobayashi K."/>
            <person name="Kobayashi M."/>
            <person name="Lee B.I."/>
            <person name="Makabe K.W."/>
            <person name="Manohar C."/>
            <person name="Matassi G."/>
            <person name="Medina M."/>
            <person name="Mochizuki Y."/>
            <person name="Mount S."/>
            <person name="Morishita T."/>
            <person name="Miura S."/>
            <person name="Nakayama A."/>
            <person name="Nishizaka S."/>
            <person name="Nomoto H."/>
            <person name="Ohta F."/>
            <person name="Oishi K."/>
            <person name="Rigoutsos I."/>
            <person name="Sano M."/>
            <person name="Sasaki A."/>
            <person name="Sasakura Y."/>
            <person name="Shoguchi E."/>
            <person name="Shin-i T."/>
            <person name="Spagnuolo A."/>
            <person name="Stainier D."/>
            <person name="Suzuki M.M."/>
            <person name="Tassy O."/>
            <person name="Takatori N."/>
            <person name="Tokuoka M."/>
            <person name="Yagi K."/>
            <person name="Yoshizaki F."/>
            <person name="Wada S."/>
            <person name="Zhang C."/>
            <person name="Hyatt P.D."/>
            <person name="Larimer F."/>
            <person name="Detter C."/>
            <person name="Doggett N."/>
            <person name="Glavina T."/>
            <person name="Hawkins T."/>
            <person name="Richardson P."/>
            <person name="Lucas S."/>
            <person name="Kohara Y."/>
            <person name="Levine M."/>
            <person name="Satoh N."/>
            <person name="Rokhsar D.S."/>
        </authorList>
    </citation>
    <scope>NUCLEOTIDE SEQUENCE [LARGE SCALE GENOMIC DNA]</scope>
</reference>
<dbReference type="Ensembl" id="ENSCINT00000015815.3">
    <property type="protein sequence ID" value="ENSCINP00000015815.3"/>
    <property type="gene ID" value="ENSCING00000007706.3"/>
</dbReference>
<keyword evidence="4 5" id="KW-0472">Membrane</keyword>
<feature type="transmembrane region" description="Helical" evidence="5">
    <location>
        <begin position="375"/>
        <end position="396"/>
    </location>
</feature>
<sequence>AWKAKKESFVSGLNGTSFLEVTICSAAYPLCVLVRALVLGVLPKPMLNSNSFRYVLDFLLVVFPIIIMLTGLSEFIFEAALIVLVSITLYFKTFFKKKNISETTRIQAAYVSKLYYKHQVQDIELPFLTSFRVSVNAVTCICILAVDFNIFPRRFAKAENFGMGVLDLGVGSFVVSNALVSQAARNWNKIGGRSGLNKSFSFLFFQLFSSWPLFLFGFLRLASVKLSGYHEHVSEYGVHWNFFFTLAVVKVLATVILFIFPLEFCSPLAVAIAASYQYLLSGNNEKMTQLIFGSNREGGLLMQNKEGIASCLGYLSLYFAGVQLGAFIFKERRTLAKWKEAAKELLGCTLMLWSLLHFSNYAIQPISRRLANVSYCIWILSQSTLMLFLFLMVDILTTQNINAGYLPNESMPDPWLMEKPKEDTKIDYNPPPPKKCLISAINRNQLLFFLLSNLMTGAVNGLFDTQAVSNTNSIVIITIYAVCVTFITWLLHIKQITIKMW</sequence>
<keyword evidence="5" id="KW-0808">Transferase</keyword>
<accession>F7A2R6</accession>
<evidence type="ECO:0000256" key="3">
    <source>
        <dbReference type="ARBA" id="ARBA00022989"/>
    </source>
</evidence>
<dbReference type="InParanoid" id="F7A2R6"/>
<feature type="transmembrane region" description="Helical" evidence="5">
    <location>
        <begin position="18"/>
        <end position="42"/>
    </location>
</feature>
<dbReference type="UniPathway" id="UPA00196"/>
<dbReference type="HOGENOM" id="CLU_020802_2_1_1"/>
<feature type="transmembrane region" description="Helical" evidence="5">
    <location>
        <begin position="475"/>
        <end position="493"/>
    </location>
</feature>
<feature type="transmembrane region" description="Helical" evidence="5">
    <location>
        <begin position="161"/>
        <end position="180"/>
    </location>
</feature>
<reference evidence="6" key="2">
    <citation type="journal article" date="2008" name="Genome Biol.">
        <title>Improved genome assembly and evidence-based global gene model set for the chordate Ciona intestinalis: new insight into intron and operon populations.</title>
        <authorList>
            <person name="Satou Y."/>
            <person name="Mineta K."/>
            <person name="Ogasawara M."/>
            <person name="Sasakura Y."/>
            <person name="Shoguchi E."/>
            <person name="Ueno K."/>
            <person name="Yamada L."/>
            <person name="Matsumoto J."/>
            <person name="Wasserscheid J."/>
            <person name="Dewar K."/>
            <person name="Wiley G.B."/>
            <person name="Macmil S.L."/>
            <person name="Roe B.A."/>
            <person name="Zeller R.W."/>
            <person name="Hastings K.E."/>
            <person name="Lemaire P."/>
            <person name="Lindquist E."/>
            <person name="Endo T."/>
            <person name="Hotta K."/>
            <person name="Inaba K."/>
        </authorList>
    </citation>
    <scope>NUCLEOTIDE SEQUENCE [LARGE SCALE GENOMIC DNA]</scope>
    <source>
        <strain evidence="6">wild type</strain>
    </source>
</reference>
<reference evidence="6" key="4">
    <citation type="submission" date="2025-09" db="UniProtKB">
        <authorList>
            <consortium name="Ensembl"/>
        </authorList>
    </citation>
    <scope>IDENTIFICATION</scope>
</reference>
<keyword evidence="5" id="KW-0012">Acyltransferase</keyword>
<dbReference type="GO" id="GO:0005789">
    <property type="term" value="C:endoplasmic reticulum membrane"/>
    <property type="evidence" value="ECO:0007669"/>
    <property type="project" value="UniProtKB-SubCell"/>
</dbReference>
<comment type="subcellular location">
    <subcellularLocation>
        <location evidence="5">Endoplasmic reticulum membrane</location>
        <topology evidence="5">Multi-pass membrane protein</topology>
    </subcellularLocation>
    <subcellularLocation>
        <location evidence="1">Membrane</location>
        <topology evidence="1">Multi-pass membrane protein</topology>
    </subcellularLocation>
</comment>
<evidence type="ECO:0000256" key="5">
    <source>
        <dbReference type="RuleBase" id="RU280819"/>
    </source>
</evidence>
<dbReference type="EMBL" id="EAAA01002466">
    <property type="status" value="NOT_ANNOTATED_CDS"/>
    <property type="molecule type" value="Genomic_DNA"/>
</dbReference>
<dbReference type="PIRSF" id="PIRSF017321">
    <property type="entry name" value="GWT1"/>
    <property type="match status" value="1"/>
</dbReference>
<keyword evidence="7" id="KW-1185">Reference proteome</keyword>
<dbReference type="OMA" id="GLYVMQP"/>
<evidence type="ECO:0000256" key="4">
    <source>
        <dbReference type="ARBA" id="ARBA00023136"/>
    </source>
</evidence>
<feature type="transmembrane region" description="Helical" evidence="5">
    <location>
        <begin position="240"/>
        <end position="260"/>
    </location>
</feature>
<keyword evidence="5" id="KW-0256">Endoplasmic reticulum</keyword>
<name>F7A2R6_CIOIN</name>
<dbReference type="PANTHER" id="PTHR20661:SF0">
    <property type="entry name" value="PHOSPHATIDYLINOSITOL-GLYCAN BIOSYNTHESIS CLASS W PROTEIN"/>
    <property type="match status" value="1"/>
</dbReference>
<evidence type="ECO:0000313" key="6">
    <source>
        <dbReference type="Ensembl" id="ENSCINP00000015815.3"/>
    </source>
</evidence>
<feature type="transmembrane region" description="Helical" evidence="5">
    <location>
        <begin position="307"/>
        <end position="329"/>
    </location>
</feature>
<evidence type="ECO:0000256" key="2">
    <source>
        <dbReference type="ARBA" id="ARBA00022692"/>
    </source>
</evidence>